<dbReference type="InterPro" id="IPR000014">
    <property type="entry name" value="PAS"/>
</dbReference>
<feature type="domain" description="PAC" evidence="5">
    <location>
        <begin position="214"/>
        <end position="267"/>
    </location>
</feature>
<dbReference type="Pfam" id="PF13426">
    <property type="entry name" value="PAS_9"/>
    <property type="match status" value="1"/>
</dbReference>
<dbReference type="CDD" id="cd00130">
    <property type="entry name" value="PAS"/>
    <property type="match status" value="1"/>
</dbReference>
<dbReference type="PANTHER" id="PTHR45138:SF9">
    <property type="entry name" value="DIGUANYLATE CYCLASE DGCM-RELATED"/>
    <property type="match status" value="1"/>
</dbReference>
<dbReference type="InterPro" id="IPR043128">
    <property type="entry name" value="Rev_trsase/Diguanyl_cyclase"/>
</dbReference>
<dbReference type="SUPFAM" id="SSF55073">
    <property type="entry name" value="Nucleotide cyclase"/>
    <property type="match status" value="1"/>
</dbReference>
<organism evidence="7 8">
    <name type="scientific">Sulfurivirga caldicuralii</name>
    <dbReference type="NCBI Taxonomy" id="364032"/>
    <lineage>
        <taxon>Bacteria</taxon>
        <taxon>Pseudomonadati</taxon>
        <taxon>Pseudomonadota</taxon>
        <taxon>Gammaproteobacteria</taxon>
        <taxon>Thiotrichales</taxon>
        <taxon>Piscirickettsiaceae</taxon>
        <taxon>Sulfurivirga</taxon>
    </lineage>
</organism>
<dbReference type="PROSITE" id="PS50113">
    <property type="entry name" value="PAC"/>
    <property type="match status" value="1"/>
</dbReference>
<dbReference type="Gene3D" id="3.30.70.270">
    <property type="match status" value="1"/>
</dbReference>
<dbReference type="SUPFAM" id="SSF55785">
    <property type="entry name" value="PYP-like sensor domain (PAS domain)"/>
    <property type="match status" value="2"/>
</dbReference>
<dbReference type="GO" id="GO:1902201">
    <property type="term" value="P:negative regulation of bacterial-type flagellum-dependent cell motility"/>
    <property type="evidence" value="ECO:0007669"/>
    <property type="project" value="TreeGrafter"/>
</dbReference>
<evidence type="ECO:0000313" key="8">
    <source>
        <dbReference type="Proteomes" id="UP000198461"/>
    </source>
</evidence>
<dbReference type="GO" id="GO:0052621">
    <property type="term" value="F:diguanylate cyclase activity"/>
    <property type="evidence" value="ECO:0007669"/>
    <property type="project" value="UniProtKB-EC"/>
</dbReference>
<dbReference type="Gene3D" id="3.30.450.20">
    <property type="entry name" value="PAS domain"/>
    <property type="match status" value="1"/>
</dbReference>
<dbReference type="OrthoDB" id="92309at2"/>
<accession>A0A1N6EZ51</accession>
<dbReference type="GO" id="GO:0005886">
    <property type="term" value="C:plasma membrane"/>
    <property type="evidence" value="ECO:0007669"/>
    <property type="project" value="TreeGrafter"/>
</dbReference>
<keyword evidence="3" id="KW-0812">Transmembrane</keyword>
<evidence type="ECO:0000313" key="7">
    <source>
        <dbReference type="EMBL" id="SIN88243.1"/>
    </source>
</evidence>
<dbReference type="STRING" id="364032.SAMN05443662_0839"/>
<protein>
    <recommendedName>
        <fullName evidence="1">diguanylate cyclase</fullName>
        <ecNumber evidence="1">2.7.7.65</ecNumber>
    </recommendedName>
</protein>
<keyword evidence="3" id="KW-1133">Transmembrane helix</keyword>
<comment type="catalytic activity">
    <reaction evidence="2">
        <text>2 GTP = 3',3'-c-di-GMP + 2 diphosphate</text>
        <dbReference type="Rhea" id="RHEA:24898"/>
        <dbReference type="ChEBI" id="CHEBI:33019"/>
        <dbReference type="ChEBI" id="CHEBI:37565"/>
        <dbReference type="ChEBI" id="CHEBI:58805"/>
        <dbReference type="EC" id="2.7.7.65"/>
    </reaction>
</comment>
<dbReference type="GO" id="GO:0043709">
    <property type="term" value="P:cell adhesion involved in single-species biofilm formation"/>
    <property type="evidence" value="ECO:0007669"/>
    <property type="project" value="TreeGrafter"/>
</dbReference>
<dbReference type="EC" id="2.7.7.65" evidence="1"/>
<feature type="transmembrane region" description="Helical" evidence="3">
    <location>
        <begin position="6"/>
        <end position="25"/>
    </location>
</feature>
<dbReference type="InterPro" id="IPR035965">
    <property type="entry name" value="PAS-like_dom_sf"/>
</dbReference>
<dbReference type="InterPro" id="IPR000700">
    <property type="entry name" value="PAS-assoc_C"/>
</dbReference>
<dbReference type="RefSeq" id="WP_074201132.1">
    <property type="nucleotide sequence ID" value="NZ_FSRE01000002.1"/>
</dbReference>
<evidence type="ECO:0000256" key="1">
    <source>
        <dbReference type="ARBA" id="ARBA00012528"/>
    </source>
</evidence>
<feature type="domain" description="GGDEF" evidence="6">
    <location>
        <begin position="313"/>
        <end position="449"/>
    </location>
</feature>
<feature type="domain" description="PAS" evidence="4">
    <location>
        <begin position="142"/>
        <end position="213"/>
    </location>
</feature>
<dbReference type="InterPro" id="IPR029787">
    <property type="entry name" value="Nucleotide_cyclase"/>
</dbReference>
<keyword evidence="8" id="KW-1185">Reference proteome</keyword>
<evidence type="ECO:0000259" key="4">
    <source>
        <dbReference type="PROSITE" id="PS50112"/>
    </source>
</evidence>
<reference evidence="7 8" key="1">
    <citation type="submission" date="2016-11" db="EMBL/GenBank/DDBJ databases">
        <authorList>
            <person name="Jaros S."/>
            <person name="Januszkiewicz K."/>
            <person name="Wedrychowicz H."/>
        </authorList>
    </citation>
    <scope>NUCLEOTIDE SEQUENCE [LARGE SCALE GENOMIC DNA]</scope>
    <source>
        <strain evidence="7 8">DSM 17737</strain>
    </source>
</reference>
<dbReference type="InterPro" id="IPR050469">
    <property type="entry name" value="Diguanylate_Cyclase"/>
</dbReference>
<dbReference type="PROSITE" id="PS50887">
    <property type="entry name" value="GGDEF"/>
    <property type="match status" value="1"/>
</dbReference>
<dbReference type="EMBL" id="FSRE01000002">
    <property type="protein sequence ID" value="SIN88243.1"/>
    <property type="molecule type" value="Genomic_DNA"/>
</dbReference>
<proteinExistence type="predicted"/>
<evidence type="ECO:0000256" key="2">
    <source>
        <dbReference type="ARBA" id="ARBA00034247"/>
    </source>
</evidence>
<dbReference type="CDD" id="cd01949">
    <property type="entry name" value="GGDEF"/>
    <property type="match status" value="1"/>
</dbReference>
<evidence type="ECO:0000256" key="3">
    <source>
        <dbReference type="SAM" id="Phobius"/>
    </source>
</evidence>
<evidence type="ECO:0000259" key="6">
    <source>
        <dbReference type="PROSITE" id="PS50887"/>
    </source>
</evidence>
<dbReference type="Proteomes" id="UP000198461">
    <property type="component" value="Unassembled WGS sequence"/>
</dbReference>
<keyword evidence="3" id="KW-0472">Membrane</keyword>
<feature type="transmembrane region" description="Helical" evidence="3">
    <location>
        <begin position="110"/>
        <end position="128"/>
    </location>
</feature>
<dbReference type="PROSITE" id="PS50112">
    <property type="entry name" value="PAS"/>
    <property type="match status" value="1"/>
</dbReference>
<dbReference type="PANTHER" id="PTHR45138">
    <property type="entry name" value="REGULATORY COMPONENTS OF SENSORY TRANSDUCTION SYSTEM"/>
    <property type="match status" value="1"/>
</dbReference>
<dbReference type="AlphaFoldDB" id="A0A1N6EZ51"/>
<name>A0A1N6EZ51_9GAMM</name>
<dbReference type="Pfam" id="PF00990">
    <property type="entry name" value="GGDEF"/>
    <property type="match status" value="1"/>
</dbReference>
<dbReference type="SMART" id="SM00091">
    <property type="entry name" value="PAS"/>
    <property type="match status" value="2"/>
</dbReference>
<dbReference type="NCBIfam" id="TIGR00229">
    <property type="entry name" value="sensory_box"/>
    <property type="match status" value="1"/>
</dbReference>
<evidence type="ECO:0000259" key="5">
    <source>
        <dbReference type="PROSITE" id="PS50113"/>
    </source>
</evidence>
<dbReference type="SMART" id="SM00267">
    <property type="entry name" value="GGDEF"/>
    <property type="match status" value="1"/>
</dbReference>
<sequence length="454" mass="52072">MLTVDAWIALGLALLLFVIASIRLIRTEKRYGWVRSVFDSIHKPLLILDHNGQVRHHNEAVADLIDKSKKTSPPTFISSLLPPKLGAAILENINNKTVPVTREILVDNRLFHYSISPLIFFTGNWYLIEIEDRTNLKDLTQKTSFYERLLARVRNLIIVTDEQEKTEWINPAFEYRTGYTLGEIKGKKPGNLLQGPETDPETVRKIHEHLQQCEPLKTQILNYTKHGEAYWVDMLIEPFRLIDGRRGFVSVENEITAEKKLENRIKKLDHLLKIKDSMIKQMTHIDGLTQLGNINLFTETLIREWGRAIRKQTPLTLILFDIDQFHSWNLLLGYQKADQILKEIALILQKHIRRTTDLNARYGGDQFVSILPDTTAENGALLAKRIQEEINALNFHHDAIETGHVCVSIGIVCHVPSREDHHVTLLEKVEQQLRNAKQKGPNAISVENGNCPEA</sequence>
<dbReference type="InterPro" id="IPR000160">
    <property type="entry name" value="GGDEF_dom"/>
</dbReference>
<gene>
    <name evidence="7" type="ORF">SAMN05443662_0839</name>
</gene>
<dbReference type="NCBIfam" id="TIGR00254">
    <property type="entry name" value="GGDEF"/>
    <property type="match status" value="1"/>
</dbReference>